<dbReference type="Proteomes" id="UP000886667">
    <property type="component" value="Unassembled WGS sequence"/>
</dbReference>
<evidence type="ECO:0000313" key="1">
    <source>
        <dbReference type="EMBL" id="MCG7947453.1"/>
    </source>
</evidence>
<gene>
    <name evidence="1" type="ORF">JAZ07_14010</name>
</gene>
<dbReference type="Gene3D" id="3.40.190.10">
    <property type="entry name" value="Periplasmic binding protein-like II"/>
    <property type="match status" value="1"/>
</dbReference>
<sequence length="75" mass="8567">DKTSQHADFSKHVLGVFPHQLRRAWNRQIFSGMGQAPMKVNTEAEMLEQIENTPGAIGYLSEDKINERVRKLSVE</sequence>
<comment type="caution">
    <text evidence="1">The sequence shown here is derived from an EMBL/GenBank/DDBJ whole genome shotgun (WGS) entry which is preliminary data.</text>
</comment>
<name>A0A9E4N5A6_9GAMM</name>
<dbReference type="SUPFAM" id="SSF53850">
    <property type="entry name" value="Periplasmic binding protein-like II"/>
    <property type="match status" value="1"/>
</dbReference>
<evidence type="ECO:0000313" key="2">
    <source>
        <dbReference type="Proteomes" id="UP000886667"/>
    </source>
</evidence>
<dbReference type="EMBL" id="JAEPCM010000482">
    <property type="protein sequence ID" value="MCG7947453.1"/>
    <property type="molecule type" value="Genomic_DNA"/>
</dbReference>
<accession>A0A9E4N5A6</accession>
<organism evidence="1 2">
    <name type="scientific">Candidatus Thiodiazotropha taylori</name>
    <dbReference type="NCBI Taxonomy" id="2792791"/>
    <lineage>
        <taxon>Bacteria</taxon>
        <taxon>Pseudomonadati</taxon>
        <taxon>Pseudomonadota</taxon>
        <taxon>Gammaproteobacteria</taxon>
        <taxon>Chromatiales</taxon>
        <taxon>Sedimenticolaceae</taxon>
        <taxon>Candidatus Thiodiazotropha</taxon>
    </lineage>
</organism>
<proteinExistence type="predicted"/>
<feature type="non-terminal residue" evidence="1">
    <location>
        <position position="1"/>
    </location>
</feature>
<reference evidence="1" key="1">
    <citation type="journal article" date="2021" name="Proc. Natl. Acad. Sci. U.S.A.">
        <title>Global biogeography of chemosynthetic symbionts reveals both localized and globally distributed symbiont groups. .</title>
        <authorList>
            <person name="Osvatic J.T."/>
            <person name="Wilkins L.G.E."/>
            <person name="Leibrecht L."/>
            <person name="Leray M."/>
            <person name="Zauner S."/>
            <person name="Polzin J."/>
            <person name="Camacho Y."/>
            <person name="Gros O."/>
            <person name="van Gils J.A."/>
            <person name="Eisen J.A."/>
            <person name="Petersen J.M."/>
            <person name="Yuen B."/>
        </authorList>
    </citation>
    <scope>NUCLEOTIDE SEQUENCE</scope>
    <source>
        <strain evidence="1">MAGclacostrist064TRANS</strain>
    </source>
</reference>
<protein>
    <submittedName>
        <fullName evidence="1">Uncharacterized protein</fullName>
    </submittedName>
</protein>
<dbReference type="AlphaFoldDB" id="A0A9E4N5A6"/>